<dbReference type="InterPro" id="IPR036390">
    <property type="entry name" value="WH_DNA-bd_sf"/>
</dbReference>
<reference evidence="6 8" key="1">
    <citation type="submission" date="2016-05" db="EMBL/GenBank/DDBJ databases">
        <title>Genome Sequence of Pseudomonas citronellolis Strain SJTE-3, an Estrogens and Persistent Organic Pollutants degradation strain.</title>
        <authorList>
            <person name="Liang R."/>
        </authorList>
    </citation>
    <scope>NUCLEOTIDE SEQUENCE [LARGE SCALE GENOMIC DNA]</scope>
    <source>
        <strain evidence="6 8">SJTE-3</strain>
    </source>
</reference>
<dbReference type="PROSITE" id="PS50042">
    <property type="entry name" value="CNMP_BINDING_3"/>
    <property type="match status" value="1"/>
</dbReference>
<proteinExistence type="predicted"/>
<keyword evidence="2" id="KW-0238">DNA-binding</keyword>
<evidence type="ECO:0000259" key="4">
    <source>
        <dbReference type="PROSITE" id="PS50042"/>
    </source>
</evidence>
<dbReference type="EMBL" id="CP015878">
    <property type="protein sequence ID" value="ANI13037.1"/>
    <property type="molecule type" value="Genomic_DNA"/>
</dbReference>
<dbReference type="Proteomes" id="UP000077748">
    <property type="component" value="Chromosome"/>
</dbReference>
<name>A0A1A9K5U6_9PSED</name>
<dbReference type="InterPro" id="IPR014710">
    <property type="entry name" value="RmlC-like_jellyroll"/>
</dbReference>
<dbReference type="SUPFAM" id="SSF46785">
    <property type="entry name" value="Winged helix' DNA-binding domain"/>
    <property type="match status" value="1"/>
</dbReference>
<dbReference type="FunFam" id="1.10.10.10:FF:000028">
    <property type="entry name" value="Fumarate/nitrate reduction transcriptional regulator Fnr"/>
    <property type="match status" value="1"/>
</dbReference>
<dbReference type="InterPro" id="IPR050397">
    <property type="entry name" value="Env_Response_Regulators"/>
</dbReference>
<dbReference type="InterPro" id="IPR012318">
    <property type="entry name" value="HTH_CRP"/>
</dbReference>
<protein>
    <submittedName>
        <fullName evidence="7">Helix-turn-helix domain-containing protein</fullName>
    </submittedName>
    <submittedName>
        <fullName evidence="6">Transcriptional regulator</fullName>
    </submittedName>
</protein>
<feature type="domain" description="HTH crp-type" evidence="5">
    <location>
        <begin position="151"/>
        <end position="224"/>
    </location>
</feature>
<dbReference type="PANTHER" id="PTHR24567">
    <property type="entry name" value="CRP FAMILY TRANSCRIPTIONAL REGULATORY PROTEIN"/>
    <property type="match status" value="1"/>
</dbReference>
<dbReference type="OrthoDB" id="7643467at2"/>
<dbReference type="SMART" id="SM00419">
    <property type="entry name" value="HTH_CRP"/>
    <property type="match status" value="1"/>
</dbReference>
<evidence type="ECO:0000313" key="8">
    <source>
        <dbReference type="Proteomes" id="UP000077748"/>
    </source>
</evidence>
<feature type="domain" description="Cyclic nucleotide-binding" evidence="4">
    <location>
        <begin position="17"/>
        <end position="87"/>
    </location>
</feature>
<sequence length="236" mass="26717">MNRMLKPQPYCKNCRLAPPTLSDDKLQELEALIKPGHLLHKGDHLFRQGDAFHNVYLVRSGSLKTVTTNEQGLEKITGFYYANEIFGFSGMDEGRYPVSAIALESTLCSEIPFDQLELLSQQIPGLSHQLLLMMSRKIREDQQMKLLLSRLNADSRIAAFLLNISAHFRERGFSALRFRLSMSRHEIGDYLGLAVETVSRSFTRLQKNGLLRVNGRETEIVDFTELCALAGGEIEL</sequence>
<dbReference type="InterPro" id="IPR018335">
    <property type="entry name" value="Tscrpt_reg_HTH_Crp-type_CS"/>
</dbReference>
<dbReference type="PRINTS" id="PR00034">
    <property type="entry name" value="HTHCRP"/>
</dbReference>
<evidence type="ECO:0000313" key="7">
    <source>
        <dbReference type="EMBL" id="MDF3841013.1"/>
    </source>
</evidence>
<dbReference type="PROSITE" id="PS51063">
    <property type="entry name" value="HTH_CRP_2"/>
    <property type="match status" value="1"/>
</dbReference>
<dbReference type="EMBL" id="JARJLR010000096">
    <property type="protein sequence ID" value="MDF3841013.1"/>
    <property type="molecule type" value="Genomic_DNA"/>
</dbReference>
<dbReference type="Pfam" id="PF13545">
    <property type="entry name" value="HTH_Crp_2"/>
    <property type="match status" value="1"/>
</dbReference>
<dbReference type="InterPro" id="IPR000595">
    <property type="entry name" value="cNMP-bd_dom"/>
</dbReference>
<dbReference type="PROSITE" id="PS00042">
    <property type="entry name" value="HTH_CRP_1"/>
    <property type="match status" value="1"/>
</dbReference>
<evidence type="ECO:0000313" key="6">
    <source>
        <dbReference type="EMBL" id="ANI13037.1"/>
    </source>
</evidence>
<keyword evidence="1" id="KW-0805">Transcription regulation</keyword>
<evidence type="ECO:0000256" key="3">
    <source>
        <dbReference type="ARBA" id="ARBA00023163"/>
    </source>
</evidence>
<dbReference type="CDD" id="cd00092">
    <property type="entry name" value="HTH_CRP"/>
    <property type="match status" value="1"/>
</dbReference>
<evidence type="ECO:0000256" key="2">
    <source>
        <dbReference type="ARBA" id="ARBA00023125"/>
    </source>
</evidence>
<evidence type="ECO:0000259" key="5">
    <source>
        <dbReference type="PROSITE" id="PS51063"/>
    </source>
</evidence>
<dbReference type="InterPro" id="IPR036388">
    <property type="entry name" value="WH-like_DNA-bd_sf"/>
</dbReference>
<dbReference type="GO" id="GO:0003677">
    <property type="term" value="F:DNA binding"/>
    <property type="evidence" value="ECO:0007669"/>
    <property type="project" value="UniProtKB-KW"/>
</dbReference>
<dbReference type="AlphaFoldDB" id="A0A1A9K5U6"/>
<dbReference type="SUPFAM" id="SSF51206">
    <property type="entry name" value="cAMP-binding domain-like"/>
    <property type="match status" value="1"/>
</dbReference>
<dbReference type="PANTHER" id="PTHR24567:SF75">
    <property type="entry name" value="FUMARATE AND NITRATE REDUCTION REGULATORY PROTEIN"/>
    <property type="match status" value="1"/>
</dbReference>
<gene>
    <name evidence="6" type="ORF">A9C11_03130</name>
    <name evidence="7" type="ORF">P3W55_04745</name>
</gene>
<organism evidence="6 8">
    <name type="scientific">Pseudomonas citronellolis</name>
    <dbReference type="NCBI Taxonomy" id="53408"/>
    <lineage>
        <taxon>Bacteria</taxon>
        <taxon>Pseudomonadati</taxon>
        <taxon>Pseudomonadota</taxon>
        <taxon>Gammaproteobacteria</taxon>
        <taxon>Pseudomonadales</taxon>
        <taxon>Pseudomonadaceae</taxon>
        <taxon>Pseudomonas</taxon>
    </lineage>
</organism>
<dbReference type="Gene3D" id="1.10.10.10">
    <property type="entry name" value="Winged helix-like DNA-binding domain superfamily/Winged helix DNA-binding domain"/>
    <property type="match status" value="1"/>
</dbReference>
<dbReference type="SMART" id="SM00100">
    <property type="entry name" value="cNMP"/>
    <property type="match status" value="1"/>
</dbReference>
<dbReference type="Proteomes" id="UP001220662">
    <property type="component" value="Unassembled WGS sequence"/>
</dbReference>
<evidence type="ECO:0000256" key="1">
    <source>
        <dbReference type="ARBA" id="ARBA00023015"/>
    </source>
</evidence>
<dbReference type="GO" id="GO:0003700">
    <property type="term" value="F:DNA-binding transcription factor activity"/>
    <property type="evidence" value="ECO:0007669"/>
    <property type="project" value="InterPro"/>
</dbReference>
<dbReference type="InterPro" id="IPR018490">
    <property type="entry name" value="cNMP-bd_dom_sf"/>
</dbReference>
<accession>A0A1A9K5U6</accession>
<keyword evidence="3" id="KW-0804">Transcription</keyword>
<dbReference type="Gene3D" id="2.60.120.10">
    <property type="entry name" value="Jelly Rolls"/>
    <property type="match status" value="1"/>
</dbReference>
<reference evidence="7" key="2">
    <citation type="submission" date="2023-03" db="EMBL/GenBank/DDBJ databases">
        <title>Draft assemblies of triclosan tolerant bacteria isolated from returned activated sludge.</title>
        <authorList>
            <person name="Van Hamelsveld S."/>
        </authorList>
    </citation>
    <scope>NUCLEOTIDE SEQUENCE</scope>
    <source>
        <strain evidence="7">GW210015_S63</strain>
    </source>
</reference>
<dbReference type="GO" id="GO:0005829">
    <property type="term" value="C:cytosol"/>
    <property type="evidence" value="ECO:0007669"/>
    <property type="project" value="TreeGrafter"/>
</dbReference>
<dbReference type="CDD" id="cd00038">
    <property type="entry name" value="CAP_ED"/>
    <property type="match status" value="1"/>
</dbReference>
<dbReference type="Pfam" id="PF00027">
    <property type="entry name" value="cNMP_binding"/>
    <property type="match status" value="1"/>
</dbReference>